<comment type="caution">
    <text evidence="2">The sequence shown here is derived from an EMBL/GenBank/DDBJ whole genome shotgun (WGS) entry which is preliminary data.</text>
</comment>
<feature type="transmembrane region" description="Helical" evidence="1">
    <location>
        <begin position="5"/>
        <end position="25"/>
    </location>
</feature>
<evidence type="ECO:0000313" key="3">
    <source>
        <dbReference type="Proteomes" id="UP000443582"/>
    </source>
</evidence>
<protein>
    <recommendedName>
        <fullName evidence="4">Imelysin-like domain-containing protein</fullName>
    </recommendedName>
</protein>
<name>A0ABY0IIB6_9BACT</name>
<evidence type="ECO:0000256" key="1">
    <source>
        <dbReference type="SAM" id="Phobius"/>
    </source>
</evidence>
<keyword evidence="1" id="KW-1133">Transmembrane helix</keyword>
<gene>
    <name evidence="2" type="ORF">DAY19_00185</name>
</gene>
<keyword evidence="3" id="KW-1185">Reference proteome</keyword>
<sequence>MKKRILLFFIILVAMSVSYFLYHFYQDDYLPQKVRGHYESEGQKELKPFSNNTPKKKFVPRKQFHEDNEYKRSDDQVVTIEGLPAGELAQLGGEIQKLEMLNLDCEKSINSNLPPSQIIDPINSSYFQNPDEVIMNLKRAVTFYNDVKARQEALRFVERAEYALSSYEQVSATDFGKILRAPLVCRQSNLTIFFESIIELAEEGEFTAIQKENIVGFMTTEIFKSLSNDYLQDNILMHLTLLKGVGLLSGADQSYFTELESIYDELRAVYSSVYEAPETDNLKVVNPGDVYMEYQARQKQSAARSLELIDNYLDIYLQF</sequence>
<keyword evidence="1" id="KW-0472">Membrane</keyword>
<dbReference type="Proteomes" id="UP000443582">
    <property type="component" value="Unassembled WGS sequence"/>
</dbReference>
<dbReference type="EMBL" id="QDKL01000001">
    <property type="protein sequence ID" value="RZF22219.1"/>
    <property type="molecule type" value="Genomic_DNA"/>
</dbReference>
<evidence type="ECO:0000313" key="2">
    <source>
        <dbReference type="EMBL" id="RZF22219.1"/>
    </source>
</evidence>
<evidence type="ECO:0008006" key="4">
    <source>
        <dbReference type="Google" id="ProtNLM"/>
    </source>
</evidence>
<proteinExistence type="predicted"/>
<keyword evidence="1" id="KW-0812">Transmembrane</keyword>
<organism evidence="2 3">
    <name type="scientific">Halobacteriovorax vibrionivorans</name>
    <dbReference type="NCBI Taxonomy" id="2152716"/>
    <lineage>
        <taxon>Bacteria</taxon>
        <taxon>Pseudomonadati</taxon>
        <taxon>Bdellovibrionota</taxon>
        <taxon>Bacteriovoracia</taxon>
        <taxon>Bacteriovoracales</taxon>
        <taxon>Halobacteriovoraceae</taxon>
        <taxon>Halobacteriovorax</taxon>
    </lineage>
</organism>
<reference evidence="3" key="1">
    <citation type="journal article" date="2019" name="Int. J. Syst. Evol. Microbiol.">
        <title>Halobacteriovorax valvorus sp. nov., a novel prokaryotic predator isolated from coastal seawater of China.</title>
        <authorList>
            <person name="Chen M.-X."/>
        </authorList>
    </citation>
    <scope>NUCLEOTIDE SEQUENCE [LARGE SCALE GENOMIC DNA]</scope>
    <source>
        <strain evidence="3">BL9</strain>
    </source>
</reference>
<accession>A0ABY0IIB6</accession>
<dbReference type="RefSeq" id="WP_133296837.1">
    <property type="nucleotide sequence ID" value="NZ_QDKL01000001.1"/>
</dbReference>